<reference evidence="6" key="2">
    <citation type="submission" date="2020-02" db="EMBL/GenBank/DDBJ databases">
        <authorList>
            <person name="Gilchrist C.L.M."/>
            <person name="Chooi Y.-H."/>
        </authorList>
    </citation>
    <scope>NUCLEOTIDE SEQUENCE</scope>
    <source>
        <strain evidence="6">MST-FP2251</strain>
    </source>
</reference>
<gene>
    <name evidence="6" type="ORF">FE257_004612</name>
</gene>
<name>A0AAD4H0R4_ASPNN</name>
<dbReference type="InterPro" id="IPR036864">
    <property type="entry name" value="Zn2-C6_fun-type_DNA-bd_sf"/>
</dbReference>
<dbReference type="Proteomes" id="UP001194746">
    <property type="component" value="Unassembled WGS sequence"/>
</dbReference>
<keyword evidence="2" id="KW-0238">DNA-binding</keyword>
<keyword evidence="7" id="KW-1185">Reference proteome</keyword>
<evidence type="ECO:0000259" key="5">
    <source>
        <dbReference type="PROSITE" id="PS50048"/>
    </source>
</evidence>
<dbReference type="Pfam" id="PF11951">
    <property type="entry name" value="Fungal_trans_2"/>
    <property type="match status" value="1"/>
</dbReference>
<dbReference type="PANTHER" id="PTHR38111">
    <property type="entry name" value="ZN(2)-C6 FUNGAL-TYPE DOMAIN-CONTAINING PROTEIN-RELATED"/>
    <property type="match status" value="1"/>
</dbReference>
<evidence type="ECO:0000256" key="3">
    <source>
        <dbReference type="ARBA" id="ARBA00023163"/>
    </source>
</evidence>
<evidence type="ECO:0000256" key="2">
    <source>
        <dbReference type="ARBA" id="ARBA00023125"/>
    </source>
</evidence>
<evidence type="ECO:0000256" key="1">
    <source>
        <dbReference type="ARBA" id="ARBA00023015"/>
    </source>
</evidence>
<dbReference type="CDD" id="cd00067">
    <property type="entry name" value="GAL4"/>
    <property type="match status" value="1"/>
</dbReference>
<dbReference type="SUPFAM" id="SSF57701">
    <property type="entry name" value="Zn2/Cys6 DNA-binding domain"/>
    <property type="match status" value="1"/>
</dbReference>
<keyword evidence="1" id="KW-0805">Transcription regulation</keyword>
<dbReference type="PANTHER" id="PTHR38111:SF5">
    <property type="entry name" value="TRANSCRIPTION FACTOR DOMAIN-CONTAINING PROTEIN"/>
    <property type="match status" value="1"/>
</dbReference>
<protein>
    <recommendedName>
        <fullName evidence="5">Zn(2)-C6 fungal-type domain-containing protein</fullName>
    </recommendedName>
</protein>
<comment type="caution">
    <text evidence="6">The sequence shown here is derived from an EMBL/GenBank/DDBJ whole genome shotgun (WGS) entry which is preliminary data.</text>
</comment>
<evidence type="ECO:0000256" key="4">
    <source>
        <dbReference type="ARBA" id="ARBA00023242"/>
    </source>
</evidence>
<keyword evidence="3" id="KW-0804">Transcription</keyword>
<feature type="domain" description="Zn(2)-C6 fungal-type" evidence="5">
    <location>
        <begin position="9"/>
        <end position="37"/>
    </location>
</feature>
<dbReference type="Pfam" id="PF00172">
    <property type="entry name" value="Zn_clus"/>
    <property type="match status" value="1"/>
</dbReference>
<reference evidence="6" key="1">
    <citation type="journal article" date="2019" name="Beilstein J. Org. Chem.">
        <title>Nanangenines: drimane sesquiterpenoids as the dominant metabolite cohort of a novel Australian fungus, Aspergillus nanangensis.</title>
        <authorList>
            <person name="Lacey H.J."/>
            <person name="Gilchrist C.L.M."/>
            <person name="Crombie A."/>
            <person name="Kalaitzis J.A."/>
            <person name="Vuong D."/>
            <person name="Rutledge P.J."/>
            <person name="Turner P."/>
            <person name="Pitt J.I."/>
            <person name="Lacey E."/>
            <person name="Chooi Y.H."/>
            <person name="Piggott A.M."/>
        </authorList>
    </citation>
    <scope>NUCLEOTIDE SEQUENCE</scope>
    <source>
        <strain evidence="6">MST-FP2251</strain>
    </source>
</reference>
<evidence type="ECO:0000313" key="7">
    <source>
        <dbReference type="Proteomes" id="UP001194746"/>
    </source>
</evidence>
<dbReference type="GO" id="GO:0008270">
    <property type="term" value="F:zinc ion binding"/>
    <property type="evidence" value="ECO:0007669"/>
    <property type="project" value="InterPro"/>
</dbReference>
<evidence type="ECO:0000313" key="6">
    <source>
        <dbReference type="EMBL" id="KAF9894988.1"/>
    </source>
</evidence>
<dbReference type="GO" id="GO:0000981">
    <property type="term" value="F:DNA-binding transcription factor activity, RNA polymerase II-specific"/>
    <property type="evidence" value="ECO:0007669"/>
    <property type="project" value="InterPro"/>
</dbReference>
<dbReference type="AlphaFoldDB" id="A0AAD4H0R4"/>
<organism evidence="6 7">
    <name type="scientific">Aspergillus nanangensis</name>
    <dbReference type="NCBI Taxonomy" id="2582783"/>
    <lineage>
        <taxon>Eukaryota</taxon>
        <taxon>Fungi</taxon>
        <taxon>Dikarya</taxon>
        <taxon>Ascomycota</taxon>
        <taxon>Pezizomycotina</taxon>
        <taxon>Eurotiomycetes</taxon>
        <taxon>Eurotiomycetidae</taxon>
        <taxon>Eurotiales</taxon>
        <taxon>Aspergillaceae</taxon>
        <taxon>Aspergillus</taxon>
        <taxon>Aspergillus subgen. Circumdati</taxon>
    </lineage>
</organism>
<accession>A0AAD4H0R4</accession>
<dbReference type="EMBL" id="VCAU01000002">
    <property type="protein sequence ID" value="KAF9894988.1"/>
    <property type="molecule type" value="Genomic_DNA"/>
</dbReference>
<keyword evidence="4" id="KW-0539">Nucleus</keyword>
<proteinExistence type="predicted"/>
<dbReference type="InterPro" id="IPR001138">
    <property type="entry name" value="Zn2Cys6_DnaBD"/>
</dbReference>
<dbReference type="SMART" id="SM00066">
    <property type="entry name" value="GAL4"/>
    <property type="match status" value="1"/>
</dbReference>
<dbReference type="InterPro" id="IPR053178">
    <property type="entry name" value="Osmoadaptation_assoc"/>
</dbReference>
<sequence>MPGTRRSTGCLLCVQRRVKCDEKLPGCTRCETYGRKCPGYDRGFKFVTAKPYRTPRRPKPRNSLPENATTSLTCMRSTELNVMQSLDVLIDDLMSPFPASATYSMAQWFSFLPVAYGRNKTLDATVRCFVAHHLGGLGKNVQAVRYARFAYGEALGRLQMSLNNPTESVATEVLCAVLLQCFYELFTNTDDSVSWMKHAKGLGQLIKHRGSARHHDEFDCSLLKASRGLIIMHSVFSGEECFLASEDWHSAMRQQFNTCRPPEIYDQVEELFVSFTAIPRLIHQMFELKQADMTSPATQDKVSSTVAETLVMHASLTAWYDRFIQVVLPPSEVPSSTGDALFPTVFSFSSIDAASIFCGYYSFMVVVHEVLHTCGCPGNQLAHVVYFRDQICKSVEYTSRGLLGPSRLGFPLRVAYEVADPVTRSWIEGWLLTLSKRYAAVLPKNFQ</sequence>
<dbReference type="GO" id="GO:0009893">
    <property type="term" value="P:positive regulation of metabolic process"/>
    <property type="evidence" value="ECO:0007669"/>
    <property type="project" value="UniProtKB-ARBA"/>
</dbReference>
<dbReference type="GO" id="GO:0003677">
    <property type="term" value="F:DNA binding"/>
    <property type="evidence" value="ECO:0007669"/>
    <property type="project" value="UniProtKB-KW"/>
</dbReference>
<dbReference type="Gene3D" id="4.10.240.10">
    <property type="entry name" value="Zn(2)-C6 fungal-type DNA-binding domain"/>
    <property type="match status" value="1"/>
</dbReference>
<dbReference type="InterPro" id="IPR021858">
    <property type="entry name" value="Fun_TF"/>
</dbReference>
<dbReference type="PROSITE" id="PS50048">
    <property type="entry name" value="ZN2_CY6_FUNGAL_2"/>
    <property type="match status" value="1"/>
</dbReference>